<evidence type="ECO:0000256" key="2">
    <source>
        <dbReference type="ARBA" id="ARBA00022490"/>
    </source>
</evidence>
<keyword evidence="4" id="KW-0206">Cytoskeleton</keyword>
<feature type="region of interest" description="Disordered" evidence="7">
    <location>
        <begin position="514"/>
        <end position="592"/>
    </location>
</feature>
<accession>A0A6J2KSC0</accession>
<comment type="subcellular location">
    <subcellularLocation>
        <location evidence="1">Cytoplasm</location>
        <location evidence="1">Cytoskeleton</location>
        <location evidence="1">Microtubule organizing center</location>
        <location evidence="1">Centrosome</location>
    </subcellularLocation>
</comment>
<dbReference type="AlphaFoldDB" id="A0A6J2KSC0"/>
<protein>
    <submittedName>
        <fullName evidence="10">Spindle assembly abnormal protein 6 homolog</fullName>
    </submittedName>
</protein>
<feature type="domain" description="Spindle assembly abnormal protein 6 N-terminal" evidence="8">
    <location>
        <begin position="19"/>
        <end position="121"/>
    </location>
</feature>
<evidence type="ECO:0000256" key="5">
    <source>
        <dbReference type="ARBA" id="ARBA00023306"/>
    </source>
</evidence>
<keyword evidence="2" id="KW-0963">Cytoplasm</keyword>
<evidence type="ECO:0000259" key="8">
    <source>
        <dbReference type="Pfam" id="PF16531"/>
    </source>
</evidence>
<organism evidence="9 10">
    <name type="scientific">Bombyx mandarina</name>
    <name type="common">Wild silk moth</name>
    <name type="synonym">Wild silkworm</name>
    <dbReference type="NCBI Taxonomy" id="7092"/>
    <lineage>
        <taxon>Eukaryota</taxon>
        <taxon>Metazoa</taxon>
        <taxon>Ecdysozoa</taxon>
        <taxon>Arthropoda</taxon>
        <taxon>Hexapoda</taxon>
        <taxon>Insecta</taxon>
        <taxon>Pterygota</taxon>
        <taxon>Neoptera</taxon>
        <taxon>Endopterygota</taxon>
        <taxon>Lepidoptera</taxon>
        <taxon>Glossata</taxon>
        <taxon>Ditrysia</taxon>
        <taxon>Bombycoidea</taxon>
        <taxon>Bombycidae</taxon>
        <taxon>Bombycinae</taxon>
        <taxon>Bombyx</taxon>
    </lineage>
</organism>
<dbReference type="Gene3D" id="2.170.210.20">
    <property type="entry name" value="Spindle assembly abnormal protein 6, N-terminal domain"/>
    <property type="match status" value="1"/>
</dbReference>
<dbReference type="GeneID" id="114252683"/>
<dbReference type="KEGG" id="bman:114252683"/>
<dbReference type="RefSeq" id="XP_028043064.1">
    <property type="nucleotide sequence ID" value="XM_028187263.1"/>
</dbReference>
<keyword evidence="5" id="KW-0131">Cell cycle</keyword>
<keyword evidence="3 6" id="KW-0175">Coiled coil</keyword>
<evidence type="ECO:0000313" key="10">
    <source>
        <dbReference type="RefSeq" id="XP_028043064.1"/>
    </source>
</evidence>
<feature type="compositionally biased region" description="Polar residues" evidence="7">
    <location>
        <begin position="468"/>
        <end position="485"/>
    </location>
</feature>
<evidence type="ECO:0000256" key="7">
    <source>
        <dbReference type="SAM" id="MobiDB-lite"/>
    </source>
</evidence>
<dbReference type="GO" id="GO:0005813">
    <property type="term" value="C:centrosome"/>
    <property type="evidence" value="ECO:0007669"/>
    <property type="project" value="UniProtKB-SubCell"/>
</dbReference>
<dbReference type="PANTHER" id="PTHR44281:SF2">
    <property type="entry name" value="SPINDLE ASSEMBLY ABNORMAL PROTEIN 6 HOMOLOG"/>
    <property type="match status" value="1"/>
</dbReference>
<feature type="compositionally biased region" description="Polar residues" evidence="7">
    <location>
        <begin position="578"/>
        <end position="592"/>
    </location>
</feature>
<dbReference type="OrthoDB" id="49058at2759"/>
<gene>
    <name evidence="10" type="primary">LOC114252683</name>
</gene>
<proteinExistence type="predicted"/>
<dbReference type="Gene3D" id="1.10.287.1490">
    <property type="match status" value="1"/>
</dbReference>
<feature type="compositionally biased region" description="Polar residues" evidence="7">
    <location>
        <begin position="539"/>
        <end position="565"/>
    </location>
</feature>
<evidence type="ECO:0000313" key="9">
    <source>
        <dbReference type="Proteomes" id="UP000504629"/>
    </source>
</evidence>
<dbReference type="CDD" id="cd10142">
    <property type="entry name" value="HD_SAS6_N"/>
    <property type="match status" value="1"/>
</dbReference>
<name>A0A6J2KSC0_BOMMA</name>
<dbReference type="SUPFAM" id="SSF57997">
    <property type="entry name" value="Tropomyosin"/>
    <property type="match status" value="1"/>
</dbReference>
<evidence type="ECO:0000256" key="6">
    <source>
        <dbReference type="SAM" id="Coils"/>
    </source>
</evidence>
<dbReference type="InterPro" id="IPR038558">
    <property type="entry name" value="SAS-6_N_sf"/>
</dbReference>
<keyword evidence="9" id="KW-1185">Reference proteome</keyword>
<dbReference type="CTD" id="43555"/>
<evidence type="ECO:0000256" key="3">
    <source>
        <dbReference type="ARBA" id="ARBA00023054"/>
    </source>
</evidence>
<dbReference type="InterPro" id="IPR032396">
    <property type="entry name" value="SAS-6_N"/>
</dbReference>
<evidence type="ECO:0000256" key="4">
    <source>
        <dbReference type="ARBA" id="ARBA00023212"/>
    </source>
</evidence>
<sequence length="592" mass="68362">MYHKGKYYVTFKRGCEELKKDITLIVNKVFESDSLRITLSDDDDPMFLCVLILTRIDYDDLKKQQGLLVDFDNFPAQLVKLLQQCAINNMFLIMQQTNPLQYYLEVVEHNEFKRLIHLSLKTCPATDTDIKQHMASTIKNLKDLLSSLKLAAASNESSLNTKCVSLENRIKELNLTLAKMQDDKIRQEIEIQKTLEQEREKITQERTNLQKNSEMTMKAHLTSYQETLKRKEKELDELNIRCKQLKDTIFDLEKQLSERSQRLNVLEKEVQKSHIEVATLRANSTGLERDIQEKERQYTHQSSRCTFLEKTAKENADSIKDLKNTIQNLKREKACLEERVAVSESHINKNNEIVQSTTEQLMKANQIISKQNADLIELKEKLMCRTAIALEQEKVIERNSKEIDELKSELNDSKNNLEQLRRELNDLNQKYESSEKTLKDKEETIKNNNMVIQWLHKKLEGCTPVDLPQSNDNHGTKPSSSSSPYFTAKNIRNDSLPYVSDDSINFYATSKLSDVEKSPEIQSTTSKTGLDPKYLKPASNINHATKGSKATSAETQRGKENTNINLPKVDYREKKSSRSNTYRSTPVSAYFP</sequence>
<feature type="region of interest" description="Disordered" evidence="7">
    <location>
        <begin position="465"/>
        <end position="488"/>
    </location>
</feature>
<dbReference type="PANTHER" id="PTHR44281">
    <property type="entry name" value="SPINDLE ASSEMBLY ABNORMAL PROTEIN 6 HOMOLOG"/>
    <property type="match status" value="1"/>
</dbReference>
<dbReference type="Proteomes" id="UP000504629">
    <property type="component" value="Unplaced"/>
</dbReference>
<reference evidence="10" key="1">
    <citation type="submission" date="2025-08" db="UniProtKB">
        <authorList>
            <consortium name="RefSeq"/>
        </authorList>
    </citation>
    <scope>IDENTIFICATION</scope>
    <source>
        <tissue evidence="10">Silk gland</tissue>
    </source>
</reference>
<feature type="coiled-coil region" evidence="6">
    <location>
        <begin position="163"/>
        <end position="444"/>
    </location>
</feature>
<dbReference type="Pfam" id="PF16531">
    <property type="entry name" value="SAS-6_N"/>
    <property type="match status" value="1"/>
</dbReference>
<evidence type="ECO:0000256" key="1">
    <source>
        <dbReference type="ARBA" id="ARBA00004300"/>
    </source>
</evidence>